<proteinExistence type="predicted"/>
<keyword evidence="1" id="KW-0472">Membrane</keyword>
<evidence type="ECO:0000313" key="2">
    <source>
        <dbReference type="EMBL" id="WFG36932.1"/>
    </source>
</evidence>
<keyword evidence="3" id="KW-1185">Reference proteome</keyword>
<keyword evidence="1" id="KW-0812">Transmembrane</keyword>
<evidence type="ECO:0000313" key="3">
    <source>
        <dbReference type="Proteomes" id="UP001219125"/>
    </source>
</evidence>
<protein>
    <submittedName>
        <fullName evidence="2">Uncharacterized protein</fullName>
    </submittedName>
</protein>
<dbReference type="EMBL" id="OQ319930">
    <property type="protein sequence ID" value="WFG36932.1"/>
    <property type="molecule type" value="Genomic_DNA"/>
</dbReference>
<feature type="transmembrane region" description="Helical" evidence="1">
    <location>
        <begin position="41"/>
        <end position="63"/>
    </location>
</feature>
<reference evidence="2 3" key="1">
    <citation type="submission" date="2023-01" db="EMBL/GenBank/DDBJ databases">
        <authorList>
            <person name="Vainberg Slutskin I."/>
        </authorList>
    </citation>
    <scope>NUCLEOTIDE SEQUENCE [LARGE SCALE GENOMIC DNA]</scope>
</reference>
<gene>
    <name evidence="2" type="ORF">20Aug401_00037</name>
</gene>
<accession>A0AAF0FLG3</accession>
<evidence type="ECO:0000256" key="1">
    <source>
        <dbReference type="SAM" id="Phobius"/>
    </source>
</evidence>
<dbReference type="Proteomes" id="UP001219125">
    <property type="component" value="Segment"/>
</dbReference>
<name>A0AAF0FLG3_9CAUD</name>
<sequence>MAVAILILAVWLIGGALLFLPFALGVSPRLPLSDEALNRTALYTVLWPVTLPTLIAVTVVVMLHSAYRGAIELYQEMKS</sequence>
<keyword evidence="1" id="KW-1133">Transmembrane helix</keyword>
<organism evidence="2 3">
    <name type="scientific">Pseudomonas phage 20Aug401</name>
    <dbReference type="NCBI Taxonomy" id="3028482"/>
    <lineage>
        <taxon>Viruses</taxon>
        <taxon>Duplodnaviria</taxon>
        <taxon>Heunggongvirae</taxon>
        <taxon>Uroviricota</taxon>
        <taxon>Caudoviricetes</taxon>
        <taxon>Autographivirales</taxon>
        <taxon>Autoscriptoviridae</taxon>
        <taxon>Krylovirinae</taxon>
        <taxon>Phikmvvirus</taxon>
        <taxon>Phikmvvirus pv401</taxon>
    </lineage>
</organism>